<dbReference type="AlphaFoldDB" id="A0AA38Z6C9"/>
<protein>
    <submittedName>
        <fullName evidence="2">Uncharacterized protein</fullName>
    </submittedName>
</protein>
<organism evidence="2 3">
    <name type="scientific">Vitis rotundifolia</name>
    <name type="common">Muscadine grape</name>
    <dbReference type="NCBI Taxonomy" id="103349"/>
    <lineage>
        <taxon>Eukaryota</taxon>
        <taxon>Viridiplantae</taxon>
        <taxon>Streptophyta</taxon>
        <taxon>Embryophyta</taxon>
        <taxon>Tracheophyta</taxon>
        <taxon>Spermatophyta</taxon>
        <taxon>Magnoliopsida</taxon>
        <taxon>eudicotyledons</taxon>
        <taxon>Gunneridae</taxon>
        <taxon>Pentapetalae</taxon>
        <taxon>rosids</taxon>
        <taxon>Vitales</taxon>
        <taxon>Vitaceae</taxon>
        <taxon>Viteae</taxon>
        <taxon>Vitis</taxon>
    </lineage>
</organism>
<name>A0AA38Z6C9_VITRO</name>
<proteinExistence type="predicted"/>
<keyword evidence="3" id="KW-1185">Reference proteome</keyword>
<comment type="caution">
    <text evidence="2">The sequence shown here is derived from an EMBL/GenBank/DDBJ whole genome shotgun (WGS) entry which is preliminary data.</text>
</comment>
<dbReference type="EMBL" id="JARBHA010000014">
    <property type="protein sequence ID" value="KAJ9683236.1"/>
    <property type="molecule type" value="Genomic_DNA"/>
</dbReference>
<gene>
    <name evidence="2" type="ORF">PVL29_018998</name>
</gene>
<sequence>MAQGNQSTYAHAEVGSLDPSPMEDSSSPFYLHNGDHPELILPIKPLLLYSVIQAHFIRCNIGRSFLQPMSTTYCFAEFTATSNHDYHFGITRAGSLFSLKFSW</sequence>
<reference evidence="2 3" key="1">
    <citation type="journal article" date="2023" name="BMC Biotechnol.">
        <title>Vitis rotundifolia cv Carlos genome sequencing.</title>
        <authorList>
            <person name="Huff M."/>
            <person name="Hulse-Kemp A."/>
            <person name="Scheffler B."/>
            <person name="Youngblood R."/>
            <person name="Simpson S."/>
            <person name="Babiker E."/>
            <person name="Staton M."/>
        </authorList>
    </citation>
    <scope>NUCLEOTIDE SEQUENCE [LARGE SCALE GENOMIC DNA]</scope>
    <source>
        <tissue evidence="2">Leaf</tissue>
    </source>
</reference>
<evidence type="ECO:0000256" key="1">
    <source>
        <dbReference type="SAM" id="MobiDB-lite"/>
    </source>
</evidence>
<accession>A0AA38Z6C9</accession>
<evidence type="ECO:0000313" key="2">
    <source>
        <dbReference type="EMBL" id="KAJ9683236.1"/>
    </source>
</evidence>
<feature type="region of interest" description="Disordered" evidence="1">
    <location>
        <begin position="1"/>
        <end position="30"/>
    </location>
</feature>
<dbReference type="Proteomes" id="UP001168098">
    <property type="component" value="Unassembled WGS sequence"/>
</dbReference>
<evidence type="ECO:0000313" key="3">
    <source>
        <dbReference type="Proteomes" id="UP001168098"/>
    </source>
</evidence>